<dbReference type="InterPro" id="IPR016181">
    <property type="entry name" value="Acyl_CoA_acyltransferase"/>
</dbReference>
<dbReference type="STRING" id="388408.LAX5112_01804"/>
<reference evidence="5" key="1">
    <citation type="submission" date="2015-07" db="EMBL/GenBank/DDBJ databases">
        <authorList>
            <person name="Rodrigo-Torres Lidia"/>
            <person name="Arahal R.David."/>
        </authorList>
    </citation>
    <scope>NUCLEOTIDE SEQUENCE [LARGE SCALE GENOMIC DNA]</scope>
    <source>
        <strain evidence="5">CECT 5112</strain>
    </source>
</reference>
<keyword evidence="1 4" id="KW-0808">Transferase</keyword>
<dbReference type="AlphaFoldDB" id="A0A0M7A4Q0"/>
<dbReference type="RefSeq" id="WP_055671526.1">
    <property type="nucleotide sequence ID" value="NZ_CXWD01000006.1"/>
</dbReference>
<evidence type="ECO:0000256" key="2">
    <source>
        <dbReference type="ARBA" id="ARBA00023315"/>
    </source>
</evidence>
<dbReference type="EMBL" id="CXWD01000006">
    <property type="protein sequence ID" value="CTQ68604.1"/>
    <property type="molecule type" value="Genomic_DNA"/>
</dbReference>
<evidence type="ECO:0000313" key="5">
    <source>
        <dbReference type="Proteomes" id="UP000053235"/>
    </source>
</evidence>
<protein>
    <submittedName>
        <fullName evidence="4">Putative acetyltransferase</fullName>
    </submittedName>
</protein>
<dbReference type="PANTHER" id="PTHR10545">
    <property type="entry name" value="DIAMINE N-ACETYLTRANSFERASE"/>
    <property type="match status" value="1"/>
</dbReference>
<dbReference type="InterPro" id="IPR051016">
    <property type="entry name" value="Diverse_Substrate_AcTransf"/>
</dbReference>
<proteinExistence type="predicted"/>
<name>A0A0M7A4Q0_9HYPH</name>
<dbReference type="GO" id="GO:0008080">
    <property type="term" value="F:N-acetyltransferase activity"/>
    <property type="evidence" value="ECO:0007669"/>
    <property type="project" value="TreeGrafter"/>
</dbReference>
<sequence>MAAIQIRPIERADKSAWLPLWQAYLAFYQQTLSDEVTDGLFERLLSDGFHDGLVAEQDGKLVGFVHFLEHASTWSLTPTCYLEDLYVDSSQRGGGVGRKLIEAVYAAAEQSGCSNVYWHTHDHNTVARQLYDRVGILSNFVRYEKRKWEDSV</sequence>
<dbReference type="PROSITE" id="PS51186">
    <property type="entry name" value="GNAT"/>
    <property type="match status" value="1"/>
</dbReference>
<feature type="domain" description="N-acetyltransferase" evidence="3">
    <location>
        <begin position="4"/>
        <end position="152"/>
    </location>
</feature>
<dbReference type="Pfam" id="PF00583">
    <property type="entry name" value="Acetyltransf_1"/>
    <property type="match status" value="1"/>
</dbReference>
<dbReference type="PANTHER" id="PTHR10545:SF42">
    <property type="entry name" value="ACETYLTRANSFERASE"/>
    <property type="match status" value="1"/>
</dbReference>
<evidence type="ECO:0000256" key="1">
    <source>
        <dbReference type="ARBA" id="ARBA00022679"/>
    </source>
</evidence>
<evidence type="ECO:0000259" key="3">
    <source>
        <dbReference type="PROSITE" id="PS51186"/>
    </source>
</evidence>
<dbReference type="InterPro" id="IPR000182">
    <property type="entry name" value="GNAT_dom"/>
</dbReference>
<dbReference type="CDD" id="cd04301">
    <property type="entry name" value="NAT_SF"/>
    <property type="match status" value="1"/>
</dbReference>
<organism evidence="4 5">
    <name type="scientific">Roseibium alexandrii</name>
    <dbReference type="NCBI Taxonomy" id="388408"/>
    <lineage>
        <taxon>Bacteria</taxon>
        <taxon>Pseudomonadati</taxon>
        <taxon>Pseudomonadota</taxon>
        <taxon>Alphaproteobacteria</taxon>
        <taxon>Hyphomicrobiales</taxon>
        <taxon>Stappiaceae</taxon>
        <taxon>Roseibium</taxon>
    </lineage>
</organism>
<keyword evidence="5" id="KW-1185">Reference proteome</keyword>
<gene>
    <name evidence="4" type="ORF">LAX5112_01804</name>
</gene>
<accession>A0A0M7A4Q0</accession>
<dbReference type="SUPFAM" id="SSF55729">
    <property type="entry name" value="Acyl-CoA N-acyltransferases (Nat)"/>
    <property type="match status" value="1"/>
</dbReference>
<evidence type="ECO:0000313" key="4">
    <source>
        <dbReference type="EMBL" id="CTQ68604.1"/>
    </source>
</evidence>
<dbReference type="Gene3D" id="3.40.630.30">
    <property type="match status" value="1"/>
</dbReference>
<dbReference type="OrthoDB" id="9805924at2"/>
<dbReference type="Proteomes" id="UP000053235">
    <property type="component" value="Unassembled WGS sequence"/>
</dbReference>
<keyword evidence="2" id="KW-0012">Acyltransferase</keyword>